<comment type="caution">
    <text evidence="3">The sequence shown here is derived from an EMBL/GenBank/DDBJ whole genome shotgun (WGS) entry which is preliminary data.</text>
</comment>
<evidence type="ECO:0000256" key="1">
    <source>
        <dbReference type="SAM" id="MobiDB-lite"/>
    </source>
</evidence>
<dbReference type="InterPro" id="IPR010982">
    <property type="entry name" value="Lambda_DNA-bd_dom_sf"/>
</dbReference>
<dbReference type="SUPFAM" id="SSF47413">
    <property type="entry name" value="lambda repressor-like DNA-binding domains"/>
    <property type="match status" value="1"/>
</dbReference>
<evidence type="ECO:0000313" key="3">
    <source>
        <dbReference type="EMBL" id="MDQ2588510.1"/>
    </source>
</evidence>
<dbReference type="Proteomes" id="UP001225605">
    <property type="component" value="Unassembled WGS sequence"/>
</dbReference>
<evidence type="ECO:0000259" key="2">
    <source>
        <dbReference type="PROSITE" id="PS50943"/>
    </source>
</evidence>
<name>A0ABU0X8Q0_9PSEU</name>
<dbReference type="SMART" id="SM00530">
    <property type="entry name" value="HTH_XRE"/>
    <property type="match status" value="1"/>
</dbReference>
<evidence type="ECO:0000313" key="4">
    <source>
        <dbReference type="Proteomes" id="UP001225605"/>
    </source>
</evidence>
<dbReference type="EMBL" id="NSDM01000019">
    <property type="protein sequence ID" value="MDQ2588510.1"/>
    <property type="molecule type" value="Genomic_DNA"/>
</dbReference>
<feature type="domain" description="HTH cro/C1-type" evidence="2">
    <location>
        <begin position="91"/>
        <end position="146"/>
    </location>
</feature>
<accession>A0ABU0X8Q0</accession>
<dbReference type="InterPro" id="IPR001387">
    <property type="entry name" value="Cro/C1-type_HTH"/>
</dbReference>
<proteinExistence type="predicted"/>
<dbReference type="PROSITE" id="PS50943">
    <property type="entry name" value="HTH_CROC1"/>
    <property type="match status" value="1"/>
</dbReference>
<dbReference type="Gene3D" id="1.10.260.40">
    <property type="entry name" value="lambda repressor-like DNA-binding domains"/>
    <property type="match status" value="1"/>
</dbReference>
<keyword evidence="4" id="KW-1185">Reference proteome</keyword>
<protein>
    <recommendedName>
        <fullName evidence="2">HTH cro/C1-type domain-containing protein</fullName>
    </recommendedName>
</protein>
<organism evidence="3 4">
    <name type="scientific">Saccharothrix yanglingensis</name>
    <dbReference type="NCBI Taxonomy" id="659496"/>
    <lineage>
        <taxon>Bacteria</taxon>
        <taxon>Bacillati</taxon>
        <taxon>Actinomycetota</taxon>
        <taxon>Actinomycetes</taxon>
        <taxon>Pseudonocardiales</taxon>
        <taxon>Pseudonocardiaceae</taxon>
        <taxon>Saccharothrix</taxon>
    </lineage>
</organism>
<gene>
    <name evidence="3" type="ORF">CKY47_32060</name>
</gene>
<feature type="region of interest" description="Disordered" evidence="1">
    <location>
        <begin position="1"/>
        <end position="72"/>
    </location>
</feature>
<sequence length="500" mass="53186">MPGPAGPPAGRGRCPAPPKRRCARSGSGARMRGLAKGSPEGTGMALDRTDPTAGRPDAATPGGPLPPLPPSLWHGAEVREAVRHRSPGAVVAAARRAHGLRQDELGALAGFSQSAISRLEAGSNIAYDLRVLRPLQRLLGIPAHLLGLSDHTVPVEAGDVRGLAPDRAAGLGAGPGTDAHDVLGLDAAALTALTGSAVFGGGRDGGPIADDAFEHLLVLRRVVNDAHNWRGFAALVPTVRALHDFIDALRRSARGEQRRRLLAIGAVYAEFSGWLHEETDDPRGAVGWTARALEQGQAADDRDVVAYSYIRLSQLAEADGDADRVVGLARAARREHGASPVVRAMALRQEARGLAAAGDETCMERLDLADAEFRRVRSPDGDAYWIGYCFTAEHIALERASSWLELGRPTRAIEVYEDLQQRRWRRMCLWEQGVHLAKLACAHALAGHRDRAAELAWEALDAARATGSPHVVQELARLGHWEGAPDVAELARGAGWDGGA</sequence>
<dbReference type="CDD" id="cd00093">
    <property type="entry name" value="HTH_XRE"/>
    <property type="match status" value="1"/>
</dbReference>
<dbReference type="Pfam" id="PF13560">
    <property type="entry name" value="HTH_31"/>
    <property type="match status" value="1"/>
</dbReference>
<reference evidence="3 4" key="1">
    <citation type="submission" date="2017-06" db="EMBL/GenBank/DDBJ databases">
        <title>Cultured bacterium strain Saccharothrix yanglingensis Hhs.015.</title>
        <authorList>
            <person name="Xia Y."/>
        </authorList>
    </citation>
    <scope>NUCLEOTIDE SEQUENCE [LARGE SCALE GENOMIC DNA]</scope>
    <source>
        <strain evidence="3 4">Hhs.015</strain>
    </source>
</reference>